<dbReference type="AlphaFoldDB" id="A0A1E5BG44"/>
<sequence>MKILNQVLILVINFFPLLMPSASAKTLTQIDLLSYQLSYLEDNNFDVSPAYPFVAGVLVAPYISNLVTPCVSEGYTYCVQVAPGNQELISIGKSASNYLTGSPINTSYLQVQTFEFGDKGLRIGDKDIARMIIHDVPFVVDIVFNQNYSLPLSLQKLGFSLAPDLTNVNFPATKLTKGNVVVEYSLDWNRKEVIVENFILDFEEPEIADYDSPSSSDNEYIESLIQKHDLEAIQYNLKRTYIPPLPFDYVNDLISSRNWKEALSQIKKIPLNVQIDNVSEYQQKLFKIVEIGSEEFLNQQDSIDEIIGIDNLNVIDTASVGLSLIPSSYTRAKRFVESVRYNQFVSLLPESNIDLLRGGDVLIKPLDARQEYIEVRSYSNRKFKISMASINDLNGRLSIDIIESFTNGQDFLINSKGSQ</sequence>
<organism evidence="1 2">
    <name type="scientific">Vibrio genomosp. F10 str. ZF-129</name>
    <dbReference type="NCBI Taxonomy" id="1187848"/>
    <lineage>
        <taxon>Bacteria</taxon>
        <taxon>Pseudomonadati</taxon>
        <taxon>Pseudomonadota</taxon>
        <taxon>Gammaproteobacteria</taxon>
        <taxon>Vibrionales</taxon>
        <taxon>Vibrionaceae</taxon>
        <taxon>Vibrio</taxon>
    </lineage>
</organism>
<evidence type="ECO:0000313" key="1">
    <source>
        <dbReference type="EMBL" id="OEE34991.1"/>
    </source>
</evidence>
<reference evidence="1 2" key="1">
    <citation type="journal article" date="2012" name="Science">
        <title>Ecological populations of bacteria act as socially cohesive units of antibiotic production and resistance.</title>
        <authorList>
            <person name="Cordero O.X."/>
            <person name="Wildschutte H."/>
            <person name="Kirkup B."/>
            <person name="Proehl S."/>
            <person name="Ngo L."/>
            <person name="Hussain F."/>
            <person name="Le Roux F."/>
            <person name="Mincer T."/>
            <person name="Polz M.F."/>
        </authorList>
    </citation>
    <scope>NUCLEOTIDE SEQUENCE [LARGE SCALE GENOMIC DNA]</scope>
    <source>
        <strain evidence="1 2">ZF-129</strain>
    </source>
</reference>
<protein>
    <submittedName>
        <fullName evidence="1">Uncharacterized protein</fullName>
    </submittedName>
</protein>
<accession>A0A1E5BG44</accession>
<evidence type="ECO:0000313" key="2">
    <source>
        <dbReference type="Proteomes" id="UP000094741"/>
    </source>
</evidence>
<gene>
    <name evidence="1" type="ORF">A1QO_06290</name>
</gene>
<dbReference type="RefSeq" id="WP_017041580.1">
    <property type="nucleotide sequence ID" value="NZ_AJYQ02000082.1"/>
</dbReference>
<name>A0A1E5BG44_9VIBR</name>
<dbReference type="STRING" id="1187848.A1QO_06290"/>
<dbReference type="EMBL" id="AJYQ02000082">
    <property type="protein sequence ID" value="OEE34991.1"/>
    <property type="molecule type" value="Genomic_DNA"/>
</dbReference>
<dbReference type="Proteomes" id="UP000094741">
    <property type="component" value="Unassembled WGS sequence"/>
</dbReference>
<comment type="caution">
    <text evidence="1">The sequence shown here is derived from an EMBL/GenBank/DDBJ whole genome shotgun (WGS) entry which is preliminary data.</text>
</comment>
<proteinExistence type="predicted"/>